<dbReference type="AlphaFoldDB" id="A0A075H5U6"/>
<dbReference type="InterPro" id="IPR050484">
    <property type="entry name" value="Transf_Hexapept/Carb_Anhydrase"/>
</dbReference>
<reference evidence="1" key="1">
    <citation type="journal article" date="2014" name="Genome Biol. Evol.">
        <title>Pangenome evidence for extensive interdomain horizontal transfer affecting lineage core and shell genes in uncultured planktonic thaumarchaeota and euryarchaeota.</title>
        <authorList>
            <person name="Deschamps P."/>
            <person name="Zivanovic Y."/>
            <person name="Moreira D."/>
            <person name="Rodriguez-Valera F."/>
            <person name="Lopez-Garcia P."/>
        </authorList>
    </citation>
    <scope>NUCLEOTIDE SEQUENCE</scope>
</reference>
<dbReference type="InterPro" id="IPR047324">
    <property type="entry name" value="LbH_gamma_CA-like"/>
</dbReference>
<name>A0A075H5U6_9ARCH</name>
<dbReference type="Gene3D" id="2.160.10.10">
    <property type="entry name" value="Hexapeptide repeat proteins"/>
    <property type="match status" value="1"/>
</dbReference>
<dbReference type="CDD" id="cd04645">
    <property type="entry name" value="LbH_gamma_CA_like"/>
    <property type="match status" value="1"/>
</dbReference>
<evidence type="ECO:0000313" key="1">
    <source>
        <dbReference type="EMBL" id="AIF11736.1"/>
    </source>
</evidence>
<dbReference type="GO" id="GO:0016740">
    <property type="term" value="F:transferase activity"/>
    <property type="evidence" value="ECO:0007669"/>
    <property type="project" value="UniProtKB-KW"/>
</dbReference>
<dbReference type="PANTHER" id="PTHR13061:SF29">
    <property type="entry name" value="GAMMA CARBONIC ANHYDRASE-LIKE 1, MITOCHONDRIAL-RELATED"/>
    <property type="match status" value="1"/>
</dbReference>
<dbReference type="EMBL" id="KF900925">
    <property type="protein sequence ID" value="AIF11736.1"/>
    <property type="molecule type" value="Genomic_DNA"/>
</dbReference>
<organism evidence="1">
    <name type="scientific">uncultured marine thaumarchaeote KM3_53_E01</name>
    <dbReference type="NCBI Taxonomy" id="1456183"/>
    <lineage>
        <taxon>Archaea</taxon>
        <taxon>Nitrososphaerota</taxon>
        <taxon>environmental samples</taxon>
    </lineage>
</organism>
<sequence>MITGFNGITPQIPSSTYVAHSADVIGNVVLGNDVSVWHNSVIRGDFNSIVVEDSSNIQDNSVLHVDSNEPLHIGTNTTIGHGCIIHGCTIGNSCLIGMGSLIMNRAMIGSNCIIGAGTLITQDTKIPDNSIVLGRPGKISKQISQSDLEYINSNAKAYVALKNKYLNQ</sequence>
<dbReference type="InterPro" id="IPR001451">
    <property type="entry name" value="Hexapep"/>
</dbReference>
<proteinExistence type="predicted"/>
<protein>
    <submittedName>
        <fullName evidence="1">Putative Carbonic anhydrases/acetyltransferases, isoleucine patch superfamily</fullName>
    </submittedName>
</protein>
<dbReference type="InterPro" id="IPR011004">
    <property type="entry name" value="Trimer_LpxA-like_sf"/>
</dbReference>
<dbReference type="PANTHER" id="PTHR13061">
    <property type="entry name" value="DYNACTIN SUBUNIT P25"/>
    <property type="match status" value="1"/>
</dbReference>
<keyword evidence="1" id="KW-0808">Transferase</keyword>
<dbReference type="Pfam" id="PF00132">
    <property type="entry name" value="Hexapep"/>
    <property type="match status" value="1"/>
</dbReference>
<accession>A0A075H5U6</accession>
<dbReference type="SUPFAM" id="SSF51161">
    <property type="entry name" value="Trimeric LpxA-like enzymes"/>
    <property type="match status" value="1"/>
</dbReference>